<evidence type="ECO:0000256" key="2">
    <source>
        <dbReference type="SAM" id="SignalP"/>
    </source>
</evidence>
<name>A0ABY2WWJ4_9RHOB</name>
<gene>
    <name evidence="4" type="ORF">FGK63_13570</name>
</gene>
<feature type="domain" description="Endonuclease/exonuclease/phosphatase" evidence="3">
    <location>
        <begin position="40"/>
        <end position="340"/>
    </location>
</feature>
<evidence type="ECO:0000313" key="4">
    <source>
        <dbReference type="EMBL" id="TMV07134.1"/>
    </source>
</evidence>
<comment type="caution">
    <text evidence="4">The sequence shown here is derived from an EMBL/GenBank/DDBJ whole genome shotgun (WGS) entry which is preliminary data.</text>
</comment>
<dbReference type="EMBL" id="VCPD01000004">
    <property type="protein sequence ID" value="TMV07134.1"/>
    <property type="molecule type" value="Genomic_DNA"/>
</dbReference>
<evidence type="ECO:0000259" key="3">
    <source>
        <dbReference type="Pfam" id="PF03372"/>
    </source>
</evidence>
<proteinExistence type="predicted"/>
<evidence type="ECO:0000313" key="5">
    <source>
        <dbReference type="Proteomes" id="UP001193035"/>
    </source>
</evidence>
<keyword evidence="5" id="KW-1185">Reference proteome</keyword>
<reference evidence="4 5" key="1">
    <citation type="submission" date="2019-05" db="EMBL/GenBank/DDBJ databases">
        <title>Ruegeria sp. nov., isolated from tidal flat.</title>
        <authorList>
            <person name="Kim W."/>
        </authorList>
    </citation>
    <scope>NUCLEOTIDE SEQUENCE [LARGE SCALE GENOMIC DNA]</scope>
    <source>
        <strain evidence="4 5">CAU 1488</strain>
    </source>
</reference>
<keyword evidence="2" id="KW-0732">Signal</keyword>
<organism evidence="4 5">
    <name type="scientific">Ruegeria sediminis</name>
    <dbReference type="NCBI Taxonomy" id="2583820"/>
    <lineage>
        <taxon>Bacteria</taxon>
        <taxon>Pseudomonadati</taxon>
        <taxon>Pseudomonadota</taxon>
        <taxon>Alphaproteobacteria</taxon>
        <taxon>Rhodobacterales</taxon>
        <taxon>Roseobacteraceae</taxon>
        <taxon>Ruegeria</taxon>
    </lineage>
</organism>
<dbReference type="RefSeq" id="WP_138843106.1">
    <property type="nucleotide sequence ID" value="NZ_VCPD01000004.1"/>
</dbReference>
<keyword evidence="4" id="KW-0255">Endonuclease</keyword>
<feature type="region of interest" description="Disordered" evidence="1">
    <location>
        <begin position="268"/>
        <end position="298"/>
    </location>
</feature>
<dbReference type="GO" id="GO:0004519">
    <property type="term" value="F:endonuclease activity"/>
    <property type="evidence" value="ECO:0007669"/>
    <property type="project" value="UniProtKB-KW"/>
</dbReference>
<evidence type="ECO:0000256" key="1">
    <source>
        <dbReference type="SAM" id="MobiDB-lite"/>
    </source>
</evidence>
<feature type="signal peptide" evidence="2">
    <location>
        <begin position="1"/>
        <end position="16"/>
    </location>
</feature>
<feature type="chain" id="PRO_5046210247" evidence="2">
    <location>
        <begin position="17"/>
        <end position="353"/>
    </location>
</feature>
<dbReference type="InterPro" id="IPR036691">
    <property type="entry name" value="Endo/exonu/phosph_ase_sf"/>
</dbReference>
<dbReference type="SUPFAM" id="SSF56219">
    <property type="entry name" value="DNase I-like"/>
    <property type="match status" value="1"/>
</dbReference>
<dbReference type="InterPro" id="IPR005135">
    <property type="entry name" value="Endo/exonuclease/phosphatase"/>
</dbReference>
<keyword evidence="4" id="KW-0540">Nuclease</keyword>
<dbReference type="Pfam" id="PF03372">
    <property type="entry name" value="Exo_endo_phos"/>
    <property type="match status" value="1"/>
</dbReference>
<dbReference type="Gene3D" id="3.60.10.10">
    <property type="entry name" value="Endonuclease/exonuclease/phosphatase"/>
    <property type="match status" value="1"/>
</dbReference>
<dbReference type="Proteomes" id="UP001193035">
    <property type="component" value="Unassembled WGS sequence"/>
</dbReference>
<protein>
    <submittedName>
        <fullName evidence="4">Endonuclease/exonuclease/phosphatase family protein</fullName>
    </submittedName>
</protein>
<accession>A0ABY2WWJ4</accession>
<keyword evidence="4" id="KW-0378">Hydrolase</keyword>
<sequence length="353" mass="38181">MIRALLFLLLPFTAQAETLRIATFNTELSRDGPGLLLRDIRGGDRQVMDVVSVIAAAAPDVIALQGIDWDFNGLALQALAERLAEAGAQYPHRFSRQPNAGLETGLDLDGDGRLHGPGDAQGWGQYTGQGGLAVLSRYPIADREARDFSGLLWRDLPGARLPETDGRPFPSPDAQAAQRLSSTAHWVVPIDAPSGRFELLTFHAAPPVFDGPEDRNGLRNRDELRLWQVFLDGALGPGPDGRFVIAGDANLDPKDSEGHTAVMQGLLSDPRLQDPRPRSDGAAQAGPQGHRAPDDLDTVDWDGAGRLRVDYVLPSAGWRVVGAGVHWPAPDQEGHDTASRASRHRLVWVDLAR</sequence>